<reference evidence="8 9" key="1">
    <citation type="journal article" date="2020" name="Front. Microbiol.">
        <title>Design of Bacterial Strain-Specific qPCR Assays Using NGS Data and Publicly Available Resources and Its Application to Track Biocontrol Strains.</title>
        <authorList>
            <person name="Hernandez I."/>
            <person name="Sant C."/>
            <person name="Martinez R."/>
            <person name="Fernandez C."/>
        </authorList>
    </citation>
    <scope>NUCLEOTIDE SEQUENCE [LARGE SCALE GENOMIC DNA]</scope>
    <source>
        <strain evidence="8 9">B24</strain>
    </source>
</reference>
<feature type="transmembrane region" description="Helical" evidence="7">
    <location>
        <begin position="327"/>
        <end position="347"/>
    </location>
</feature>
<feature type="transmembrane region" description="Helical" evidence="7">
    <location>
        <begin position="271"/>
        <end position="294"/>
    </location>
</feature>
<feature type="transmembrane region" description="Helical" evidence="7">
    <location>
        <begin position="128"/>
        <end position="147"/>
    </location>
</feature>
<evidence type="ECO:0000256" key="1">
    <source>
        <dbReference type="ARBA" id="ARBA00004651"/>
    </source>
</evidence>
<dbReference type="AlphaFoldDB" id="A0A7D7WEY3"/>
<gene>
    <name evidence="8" type="ORF">FVO59_11590</name>
</gene>
<evidence type="ECO:0000256" key="2">
    <source>
        <dbReference type="ARBA" id="ARBA00022475"/>
    </source>
</evidence>
<protein>
    <submittedName>
        <fullName evidence="8">APC family permease</fullName>
    </submittedName>
</protein>
<name>A0A7D7WEY3_9MICO</name>
<feature type="transmembrane region" description="Helical" evidence="7">
    <location>
        <begin position="186"/>
        <end position="206"/>
    </location>
</feature>
<evidence type="ECO:0000256" key="7">
    <source>
        <dbReference type="SAM" id="Phobius"/>
    </source>
</evidence>
<keyword evidence="5 7" id="KW-0472">Membrane</keyword>
<feature type="transmembrane region" description="Helical" evidence="7">
    <location>
        <begin position="95"/>
        <end position="116"/>
    </location>
</feature>
<evidence type="ECO:0000256" key="6">
    <source>
        <dbReference type="SAM" id="MobiDB-lite"/>
    </source>
</evidence>
<feature type="region of interest" description="Disordered" evidence="6">
    <location>
        <begin position="1"/>
        <end position="58"/>
    </location>
</feature>
<keyword evidence="2" id="KW-1003">Cell membrane</keyword>
<feature type="transmembrane region" description="Helical" evidence="7">
    <location>
        <begin position="353"/>
        <end position="375"/>
    </location>
</feature>
<dbReference type="Gene3D" id="1.20.1740.10">
    <property type="entry name" value="Amino acid/polyamine transporter I"/>
    <property type="match status" value="1"/>
</dbReference>
<feature type="transmembrane region" description="Helical" evidence="7">
    <location>
        <begin position="227"/>
        <end position="251"/>
    </location>
</feature>
<dbReference type="GO" id="GO:0005886">
    <property type="term" value="C:plasma membrane"/>
    <property type="evidence" value="ECO:0007669"/>
    <property type="project" value="UniProtKB-SubCell"/>
</dbReference>
<organism evidence="8 9">
    <name type="scientific">Microbacterium esteraromaticum</name>
    <dbReference type="NCBI Taxonomy" id="57043"/>
    <lineage>
        <taxon>Bacteria</taxon>
        <taxon>Bacillati</taxon>
        <taxon>Actinomycetota</taxon>
        <taxon>Actinomycetes</taxon>
        <taxon>Micrococcales</taxon>
        <taxon>Microbacteriaceae</taxon>
        <taxon>Microbacterium</taxon>
    </lineage>
</organism>
<evidence type="ECO:0000256" key="4">
    <source>
        <dbReference type="ARBA" id="ARBA00022989"/>
    </source>
</evidence>
<dbReference type="GO" id="GO:0022857">
    <property type="term" value="F:transmembrane transporter activity"/>
    <property type="evidence" value="ECO:0007669"/>
    <property type="project" value="InterPro"/>
</dbReference>
<dbReference type="PANTHER" id="PTHR42770:SF13">
    <property type="entry name" value="L-METHIONINE_BRANCHED-CHAIN AMINO ACID EXPORTER YJEH"/>
    <property type="match status" value="1"/>
</dbReference>
<comment type="subcellular location">
    <subcellularLocation>
        <location evidence="1">Cell membrane</location>
        <topology evidence="1">Multi-pass membrane protein</topology>
    </subcellularLocation>
</comment>
<dbReference type="Pfam" id="PF13520">
    <property type="entry name" value="AA_permease_2"/>
    <property type="match status" value="1"/>
</dbReference>
<sequence>MRAVPPPSRRAARWRARAPAGDGAVPRVGARHGSARPAWTRRAHGGPGQHRVGPRGHAAGDPARGAFAALAARHPDPGGVAAYARRALGPIAARAAGYWFLFGVAAGGAVVALLGARYISIVVGIDDAAVPVIALGFLTLPFISNLFGVRTAGWLQLGLTALLMAVVVTVTALAAPAVEPANFQPFLPHGWGGVGTAIVMFVWAFAGWEVGTHISGEFRRPDRTIPIATAVTLVVSGAAYLVLQVVTVGALGDRAGEGDVVLLELARTGDLPAAPALIGGAAGIVALGVMNVYLAAFAKLGASLAAAGDLPAFFAKGVENGRVPRRALLLTGGVVALYFGAALATGGDLQPFILVHTASMVAIYVVGMIAAVRLLPRGTAGHRFASIAVVLTVALLPLAGIALIVPAALALTAWTVQLLRRRSTS</sequence>
<evidence type="ECO:0000313" key="8">
    <source>
        <dbReference type="EMBL" id="QMU97777.1"/>
    </source>
</evidence>
<dbReference type="InterPro" id="IPR002293">
    <property type="entry name" value="AA/rel_permease1"/>
</dbReference>
<evidence type="ECO:0000313" key="9">
    <source>
        <dbReference type="Proteomes" id="UP000515708"/>
    </source>
</evidence>
<evidence type="ECO:0000256" key="5">
    <source>
        <dbReference type="ARBA" id="ARBA00023136"/>
    </source>
</evidence>
<dbReference type="PIRSF" id="PIRSF006060">
    <property type="entry name" value="AA_transporter"/>
    <property type="match status" value="1"/>
</dbReference>
<dbReference type="EMBL" id="CP043732">
    <property type="protein sequence ID" value="QMU97777.1"/>
    <property type="molecule type" value="Genomic_DNA"/>
</dbReference>
<feature type="compositionally biased region" description="Basic residues" evidence="6">
    <location>
        <begin position="29"/>
        <end position="44"/>
    </location>
</feature>
<feature type="transmembrane region" description="Helical" evidence="7">
    <location>
        <begin position="154"/>
        <end position="174"/>
    </location>
</feature>
<feature type="transmembrane region" description="Helical" evidence="7">
    <location>
        <begin position="387"/>
        <end position="416"/>
    </location>
</feature>
<evidence type="ECO:0000256" key="3">
    <source>
        <dbReference type="ARBA" id="ARBA00022692"/>
    </source>
</evidence>
<keyword evidence="4 7" id="KW-1133">Transmembrane helix</keyword>
<dbReference type="InterPro" id="IPR050367">
    <property type="entry name" value="APC_superfamily"/>
</dbReference>
<accession>A0A7D7WEY3</accession>
<dbReference type="Proteomes" id="UP000515708">
    <property type="component" value="Chromosome"/>
</dbReference>
<dbReference type="PANTHER" id="PTHR42770">
    <property type="entry name" value="AMINO ACID TRANSPORTER-RELATED"/>
    <property type="match status" value="1"/>
</dbReference>
<keyword evidence="3 7" id="KW-0812">Transmembrane</keyword>
<proteinExistence type="predicted"/>